<name>A0A6H1UCR0_9GAMM</name>
<feature type="DNA-binding region" description="H-T-H motif" evidence="2">
    <location>
        <begin position="27"/>
        <end position="46"/>
    </location>
</feature>
<dbReference type="AlphaFoldDB" id="A0A6H1UCR0"/>
<evidence type="ECO:0000259" key="3">
    <source>
        <dbReference type="PROSITE" id="PS50977"/>
    </source>
</evidence>
<dbReference type="Pfam" id="PF00440">
    <property type="entry name" value="TetR_N"/>
    <property type="match status" value="1"/>
</dbReference>
<feature type="domain" description="HTH tetR-type" evidence="3">
    <location>
        <begin position="4"/>
        <end position="64"/>
    </location>
</feature>
<dbReference type="EMBL" id="CP051180">
    <property type="protein sequence ID" value="QIZ75592.1"/>
    <property type="molecule type" value="Genomic_DNA"/>
</dbReference>
<dbReference type="SUPFAM" id="SSF46689">
    <property type="entry name" value="Homeodomain-like"/>
    <property type="match status" value="1"/>
</dbReference>
<dbReference type="InterPro" id="IPR001647">
    <property type="entry name" value="HTH_TetR"/>
</dbReference>
<dbReference type="KEGG" id="fes:HER31_00960"/>
<sequence length="249" mass="28309">MELTELQQRIITHAHSLIETNGITSFRFSELATIAGCSKSTLYQLFPTKEDLLCWIAISNVNDIIAYAESIADNPNLSWREKILSKVMFDIVRSWYATVPHLCLSFVIANRYVLEHACNDTISHLQKNFAHIQRCNQHLWHGAVIAGDLDCSDEEIIYVNKLLHIFQRGAVSVGMNELMRRAGFHIHCLELLTECDLLLERLNWHDTPARTELILAGLLHDLAISTEQQTMICQDPLRDEQIAPSMGDG</sequence>
<organism evidence="4 5">
    <name type="scientific">Ferrimonas lipolytica</name>
    <dbReference type="NCBI Taxonomy" id="2724191"/>
    <lineage>
        <taxon>Bacteria</taxon>
        <taxon>Pseudomonadati</taxon>
        <taxon>Pseudomonadota</taxon>
        <taxon>Gammaproteobacteria</taxon>
        <taxon>Alteromonadales</taxon>
        <taxon>Ferrimonadaceae</taxon>
        <taxon>Ferrimonas</taxon>
    </lineage>
</organism>
<keyword evidence="5" id="KW-1185">Reference proteome</keyword>
<dbReference type="RefSeq" id="WP_168658853.1">
    <property type="nucleotide sequence ID" value="NZ_CP051180.1"/>
</dbReference>
<dbReference type="PROSITE" id="PS50977">
    <property type="entry name" value="HTH_TETR_2"/>
    <property type="match status" value="1"/>
</dbReference>
<proteinExistence type="predicted"/>
<keyword evidence="1 2" id="KW-0238">DNA-binding</keyword>
<evidence type="ECO:0000256" key="2">
    <source>
        <dbReference type="PROSITE-ProRule" id="PRU00335"/>
    </source>
</evidence>
<evidence type="ECO:0000256" key="1">
    <source>
        <dbReference type="ARBA" id="ARBA00023125"/>
    </source>
</evidence>
<protein>
    <submittedName>
        <fullName evidence="4">TetR/AcrR family transcriptional regulator</fullName>
    </submittedName>
</protein>
<dbReference type="GO" id="GO:0003677">
    <property type="term" value="F:DNA binding"/>
    <property type="evidence" value="ECO:0007669"/>
    <property type="project" value="UniProtKB-UniRule"/>
</dbReference>
<dbReference type="Gene3D" id="1.10.357.10">
    <property type="entry name" value="Tetracycline Repressor, domain 2"/>
    <property type="match status" value="1"/>
</dbReference>
<dbReference type="InterPro" id="IPR009057">
    <property type="entry name" value="Homeodomain-like_sf"/>
</dbReference>
<reference evidence="4 5" key="1">
    <citation type="submission" date="2020-04" db="EMBL/GenBank/DDBJ databases">
        <title>Ferrimonas sp. S7 isolated from sea water.</title>
        <authorList>
            <person name="Bae S.S."/>
            <person name="Baek K."/>
        </authorList>
    </citation>
    <scope>NUCLEOTIDE SEQUENCE [LARGE SCALE GENOMIC DNA]</scope>
    <source>
        <strain evidence="4 5">S7</strain>
    </source>
</reference>
<evidence type="ECO:0000313" key="5">
    <source>
        <dbReference type="Proteomes" id="UP000501602"/>
    </source>
</evidence>
<accession>A0A6H1UCR0</accession>
<evidence type="ECO:0000313" key="4">
    <source>
        <dbReference type="EMBL" id="QIZ75592.1"/>
    </source>
</evidence>
<dbReference type="Proteomes" id="UP000501602">
    <property type="component" value="Chromosome"/>
</dbReference>
<gene>
    <name evidence="4" type="ORF">HER31_00960</name>
</gene>